<gene>
    <name evidence="1" type="ORF">EV182_006942</name>
</gene>
<accession>A0ACC1HA80</accession>
<evidence type="ECO:0000313" key="1">
    <source>
        <dbReference type="EMBL" id="KAJ1672558.1"/>
    </source>
</evidence>
<proteinExistence type="predicted"/>
<dbReference type="EMBL" id="JAMZIH010008176">
    <property type="protein sequence ID" value="KAJ1672558.1"/>
    <property type="molecule type" value="Genomic_DNA"/>
</dbReference>
<keyword evidence="2" id="KW-1185">Reference proteome</keyword>
<sequence length="107" mass="11071">GISASERGHQASQRASARARGEGSRRLASAEARAAKEPAALTGTPRVGSEAVPKAKSVRPNGGVADSRSGPSLALMRSSQSFRGVSQCLARMRATAMEGRRLQGGRL</sequence>
<comment type="caution">
    <text evidence="1">The sequence shown here is derived from an EMBL/GenBank/DDBJ whole genome shotgun (WGS) entry which is preliminary data.</text>
</comment>
<protein>
    <submittedName>
        <fullName evidence="1">Uncharacterized protein</fullName>
    </submittedName>
</protein>
<feature type="non-terminal residue" evidence="1">
    <location>
        <position position="1"/>
    </location>
</feature>
<evidence type="ECO:0000313" key="2">
    <source>
        <dbReference type="Proteomes" id="UP001145114"/>
    </source>
</evidence>
<dbReference type="Proteomes" id="UP001145114">
    <property type="component" value="Unassembled WGS sequence"/>
</dbReference>
<organism evidence="1 2">
    <name type="scientific">Spiromyces aspiralis</name>
    <dbReference type="NCBI Taxonomy" id="68401"/>
    <lineage>
        <taxon>Eukaryota</taxon>
        <taxon>Fungi</taxon>
        <taxon>Fungi incertae sedis</taxon>
        <taxon>Zoopagomycota</taxon>
        <taxon>Kickxellomycotina</taxon>
        <taxon>Kickxellomycetes</taxon>
        <taxon>Kickxellales</taxon>
        <taxon>Kickxellaceae</taxon>
        <taxon>Spiromyces</taxon>
    </lineage>
</organism>
<name>A0ACC1HA80_9FUNG</name>
<reference evidence="1" key="1">
    <citation type="submission" date="2022-06" db="EMBL/GenBank/DDBJ databases">
        <title>Phylogenomic reconstructions and comparative analyses of Kickxellomycotina fungi.</title>
        <authorList>
            <person name="Reynolds N.K."/>
            <person name="Stajich J.E."/>
            <person name="Barry K."/>
            <person name="Grigoriev I.V."/>
            <person name="Crous P."/>
            <person name="Smith M.E."/>
        </authorList>
    </citation>
    <scope>NUCLEOTIDE SEQUENCE</scope>
    <source>
        <strain evidence="1">RSA 2271</strain>
    </source>
</reference>
<feature type="non-terminal residue" evidence="1">
    <location>
        <position position="107"/>
    </location>
</feature>